<evidence type="ECO:0000256" key="1">
    <source>
        <dbReference type="SAM" id="MobiDB-lite"/>
    </source>
</evidence>
<evidence type="ECO:0000313" key="3">
    <source>
        <dbReference type="EMBL" id="KAK3313417.1"/>
    </source>
</evidence>
<proteinExistence type="predicted"/>
<feature type="compositionally biased region" description="Polar residues" evidence="1">
    <location>
        <begin position="1"/>
        <end position="13"/>
    </location>
</feature>
<feature type="transmembrane region" description="Helical" evidence="2">
    <location>
        <begin position="261"/>
        <end position="281"/>
    </location>
</feature>
<dbReference type="EMBL" id="JAUEDM010000007">
    <property type="protein sequence ID" value="KAK3313417.1"/>
    <property type="molecule type" value="Genomic_DNA"/>
</dbReference>
<dbReference type="PANTHER" id="PTHR42032:SF1">
    <property type="entry name" value="YALI0E30679P"/>
    <property type="match status" value="1"/>
</dbReference>
<feature type="compositionally biased region" description="Polar residues" evidence="1">
    <location>
        <begin position="71"/>
        <end position="84"/>
    </location>
</feature>
<feature type="transmembrane region" description="Helical" evidence="2">
    <location>
        <begin position="150"/>
        <end position="175"/>
    </location>
</feature>
<feature type="compositionally biased region" description="Low complexity" evidence="1">
    <location>
        <begin position="27"/>
        <end position="46"/>
    </location>
</feature>
<accession>A0AAE0HUZ4</accession>
<comment type="caution">
    <text evidence="3">The sequence shown here is derived from an EMBL/GenBank/DDBJ whole genome shotgun (WGS) entry which is preliminary data.</text>
</comment>
<feature type="compositionally biased region" description="Low complexity" evidence="1">
    <location>
        <begin position="205"/>
        <end position="216"/>
    </location>
</feature>
<dbReference type="Proteomes" id="UP001283341">
    <property type="component" value="Unassembled WGS sequence"/>
</dbReference>
<feature type="region of interest" description="Disordered" evidence="1">
    <location>
        <begin position="195"/>
        <end position="240"/>
    </location>
</feature>
<feature type="transmembrane region" description="Helical" evidence="2">
    <location>
        <begin position="124"/>
        <end position="144"/>
    </location>
</feature>
<dbReference type="AlphaFoldDB" id="A0AAE0HUZ4"/>
<keyword evidence="2" id="KW-0812">Transmembrane</keyword>
<organism evidence="3 4">
    <name type="scientific">Apodospora peruviana</name>
    <dbReference type="NCBI Taxonomy" id="516989"/>
    <lineage>
        <taxon>Eukaryota</taxon>
        <taxon>Fungi</taxon>
        <taxon>Dikarya</taxon>
        <taxon>Ascomycota</taxon>
        <taxon>Pezizomycotina</taxon>
        <taxon>Sordariomycetes</taxon>
        <taxon>Sordariomycetidae</taxon>
        <taxon>Sordariales</taxon>
        <taxon>Lasiosphaeriaceae</taxon>
        <taxon>Apodospora</taxon>
    </lineage>
</organism>
<sequence length="558" mass="61158">MDSPTTISPTSRDNAFPSPATPAVGKTTANSTSTSTDATSASTAAAPPGFRALRRSATVNEGDQQSRRRSWTPSQPPNLDSPFQETRRRRSSTFSDYNLGETRRNIEHEIINPGITQQHDDEVFGWWSFPLALVMVPAIAGALFKNGSPVVTDIILLILGAIFLNWTVTWPWAWYRSAQQTCVREETIMEMAVEVDSGEEDEFRSPGPKTPSKPGGATLDDVPEENQQQKFPPDTPPATALNDEQAELVRKSLNQLYRIEIFALLWCFAAPLLGACFLHAIRSQLSRPAEGLVSDFNLTLFTLAAELRPCSQMQKLAMARTLHLKRIVEHRPKLVTPEDMMQAVLKRLEELEAHAANHMTCATGTPAPEAVKQQKNSVQETSKIVREVRSHFQPDLDALNRAVRRYEKKATVFASQTESRMKAIETRMNDAIALAAAAAKNSQSDWSVLVWVVDRVMRTALIPFQALVVAAMWPFNAVARVIGFGSRGSGGGGKGRRGGRRYSSANGTGHMLNGAAGGYRSSGSGEEMRHRPNIVDPAMMMGGNGKRVASSDRGFGGR</sequence>
<dbReference type="PANTHER" id="PTHR42032">
    <property type="entry name" value="YALI0E30679P"/>
    <property type="match status" value="1"/>
</dbReference>
<protein>
    <submittedName>
        <fullName evidence="3">Uncharacterized protein</fullName>
    </submittedName>
</protein>
<feature type="region of interest" description="Disordered" evidence="1">
    <location>
        <begin position="488"/>
        <end position="558"/>
    </location>
</feature>
<keyword evidence="2" id="KW-1133">Transmembrane helix</keyword>
<evidence type="ECO:0000313" key="4">
    <source>
        <dbReference type="Proteomes" id="UP001283341"/>
    </source>
</evidence>
<reference evidence="3" key="2">
    <citation type="submission" date="2023-06" db="EMBL/GenBank/DDBJ databases">
        <authorList>
            <consortium name="Lawrence Berkeley National Laboratory"/>
            <person name="Haridas S."/>
            <person name="Hensen N."/>
            <person name="Bonometti L."/>
            <person name="Westerberg I."/>
            <person name="Brannstrom I.O."/>
            <person name="Guillou S."/>
            <person name="Cros-Aarteil S."/>
            <person name="Calhoun S."/>
            <person name="Kuo A."/>
            <person name="Mondo S."/>
            <person name="Pangilinan J."/>
            <person name="Riley R."/>
            <person name="Labutti K."/>
            <person name="Andreopoulos B."/>
            <person name="Lipzen A."/>
            <person name="Chen C."/>
            <person name="Yanf M."/>
            <person name="Daum C."/>
            <person name="Ng V."/>
            <person name="Clum A."/>
            <person name="Steindorff A."/>
            <person name="Ohm R."/>
            <person name="Martin F."/>
            <person name="Silar P."/>
            <person name="Natvig D."/>
            <person name="Lalanne C."/>
            <person name="Gautier V."/>
            <person name="Ament-Velasquez S.L."/>
            <person name="Kruys A."/>
            <person name="Hutchinson M.I."/>
            <person name="Powell A.J."/>
            <person name="Barry K."/>
            <person name="Miller A.N."/>
            <person name="Grigoriev I.V."/>
            <person name="Debuchy R."/>
            <person name="Gladieux P."/>
            <person name="Thoren M.H."/>
            <person name="Johannesson H."/>
        </authorList>
    </citation>
    <scope>NUCLEOTIDE SEQUENCE</scope>
    <source>
        <strain evidence="3">CBS 118394</strain>
    </source>
</reference>
<keyword evidence="2" id="KW-0472">Membrane</keyword>
<gene>
    <name evidence="3" type="ORF">B0H66DRAFT_483255</name>
</gene>
<feature type="region of interest" description="Disordered" evidence="1">
    <location>
        <begin position="1"/>
        <end position="98"/>
    </location>
</feature>
<name>A0AAE0HUZ4_9PEZI</name>
<evidence type="ECO:0000256" key="2">
    <source>
        <dbReference type="SAM" id="Phobius"/>
    </source>
</evidence>
<keyword evidence="4" id="KW-1185">Reference proteome</keyword>
<reference evidence="3" key="1">
    <citation type="journal article" date="2023" name="Mol. Phylogenet. Evol.">
        <title>Genome-scale phylogeny and comparative genomics of the fungal order Sordariales.</title>
        <authorList>
            <person name="Hensen N."/>
            <person name="Bonometti L."/>
            <person name="Westerberg I."/>
            <person name="Brannstrom I.O."/>
            <person name="Guillou S."/>
            <person name="Cros-Aarteil S."/>
            <person name="Calhoun S."/>
            <person name="Haridas S."/>
            <person name="Kuo A."/>
            <person name="Mondo S."/>
            <person name="Pangilinan J."/>
            <person name="Riley R."/>
            <person name="LaButti K."/>
            <person name="Andreopoulos B."/>
            <person name="Lipzen A."/>
            <person name="Chen C."/>
            <person name="Yan M."/>
            <person name="Daum C."/>
            <person name="Ng V."/>
            <person name="Clum A."/>
            <person name="Steindorff A."/>
            <person name="Ohm R.A."/>
            <person name="Martin F."/>
            <person name="Silar P."/>
            <person name="Natvig D.O."/>
            <person name="Lalanne C."/>
            <person name="Gautier V."/>
            <person name="Ament-Velasquez S.L."/>
            <person name="Kruys A."/>
            <person name="Hutchinson M.I."/>
            <person name="Powell A.J."/>
            <person name="Barry K."/>
            <person name="Miller A.N."/>
            <person name="Grigoriev I.V."/>
            <person name="Debuchy R."/>
            <person name="Gladieux P."/>
            <person name="Hiltunen Thoren M."/>
            <person name="Johannesson H."/>
        </authorList>
    </citation>
    <scope>NUCLEOTIDE SEQUENCE</scope>
    <source>
        <strain evidence="3">CBS 118394</strain>
    </source>
</reference>